<dbReference type="Proteomes" id="UP000481861">
    <property type="component" value="Unassembled WGS sequence"/>
</dbReference>
<keyword evidence="2" id="KW-1185">Reference proteome</keyword>
<dbReference type="EMBL" id="JAADJZ010000006">
    <property type="protein sequence ID" value="KAF2874081.1"/>
    <property type="molecule type" value="Genomic_DNA"/>
</dbReference>
<dbReference type="AlphaFoldDB" id="A0A7C8MD56"/>
<comment type="caution">
    <text evidence="1">The sequence shown here is derived from an EMBL/GenBank/DDBJ whole genome shotgun (WGS) entry which is preliminary data.</text>
</comment>
<sequence length="176" mass="19911">MRNTFRQISELWDAKIPDLATLKERLPGSVLVGLDIEHFNIDGIQHASEVGVAVLQVQGQSPPFFHGLAQFYEESGVEALTMRVRDRVGLKPQYEDPEKRYGEKVHTNEENIPEITTETLSKYEGTRILVVFDTNAEMKWMSETCPSFASLFSAWVDAQELLAHRIEPEHLALAVA</sequence>
<accession>A0A7C8MD56</accession>
<dbReference type="OrthoDB" id="3945442at2759"/>
<organism evidence="1 2">
    <name type="scientific">Massariosphaeria phaeospora</name>
    <dbReference type="NCBI Taxonomy" id="100035"/>
    <lineage>
        <taxon>Eukaryota</taxon>
        <taxon>Fungi</taxon>
        <taxon>Dikarya</taxon>
        <taxon>Ascomycota</taxon>
        <taxon>Pezizomycotina</taxon>
        <taxon>Dothideomycetes</taxon>
        <taxon>Pleosporomycetidae</taxon>
        <taxon>Pleosporales</taxon>
        <taxon>Pleosporales incertae sedis</taxon>
        <taxon>Massariosphaeria</taxon>
    </lineage>
</organism>
<evidence type="ECO:0000313" key="2">
    <source>
        <dbReference type="Proteomes" id="UP000481861"/>
    </source>
</evidence>
<protein>
    <submittedName>
        <fullName evidence="1">Uncharacterized protein</fullName>
    </submittedName>
</protein>
<name>A0A7C8MD56_9PLEO</name>
<gene>
    <name evidence="1" type="ORF">BDV95DRAFT_320789</name>
</gene>
<reference evidence="1 2" key="1">
    <citation type="submission" date="2020-01" db="EMBL/GenBank/DDBJ databases">
        <authorList>
            <consortium name="DOE Joint Genome Institute"/>
            <person name="Haridas S."/>
            <person name="Albert R."/>
            <person name="Binder M."/>
            <person name="Bloem J."/>
            <person name="Labutti K."/>
            <person name="Salamov A."/>
            <person name="Andreopoulos B."/>
            <person name="Baker S.E."/>
            <person name="Barry K."/>
            <person name="Bills G."/>
            <person name="Bluhm B.H."/>
            <person name="Cannon C."/>
            <person name="Castanera R."/>
            <person name="Culley D.E."/>
            <person name="Daum C."/>
            <person name="Ezra D."/>
            <person name="Gonzalez J.B."/>
            <person name="Henrissat B."/>
            <person name="Kuo A."/>
            <person name="Liang C."/>
            <person name="Lipzen A."/>
            <person name="Lutzoni F."/>
            <person name="Magnuson J."/>
            <person name="Mondo S."/>
            <person name="Nolan M."/>
            <person name="Ohm R."/>
            <person name="Pangilinan J."/>
            <person name="Park H.-J.H."/>
            <person name="Ramirez L."/>
            <person name="Alfaro M."/>
            <person name="Sun H."/>
            <person name="Tritt A."/>
            <person name="Yoshinaga Y."/>
            <person name="Zwiers L.-H.L."/>
            <person name="Turgeon B.G."/>
            <person name="Goodwin S.B."/>
            <person name="Spatafora J.W."/>
            <person name="Crous P.W."/>
            <person name="Grigoriev I.V."/>
        </authorList>
    </citation>
    <scope>NUCLEOTIDE SEQUENCE [LARGE SCALE GENOMIC DNA]</scope>
    <source>
        <strain evidence="1 2">CBS 611.86</strain>
    </source>
</reference>
<proteinExistence type="predicted"/>
<evidence type="ECO:0000313" key="1">
    <source>
        <dbReference type="EMBL" id="KAF2874081.1"/>
    </source>
</evidence>